<protein>
    <submittedName>
        <fullName evidence="1">Uncharacterized protein</fullName>
    </submittedName>
</protein>
<dbReference type="Proteomes" id="UP000829998">
    <property type="component" value="Chromosome"/>
</dbReference>
<evidence type="ECO:0000313" key="2">
    <source>
        <dbReference type="Proteomes" id="UP000829998"/>
    </source>
</evidence>
<keyword evidence="2" id="KW-1185">Reference proteome</keyword>
<evidence type="ECO:0000313" key="1">
    <source>
        <dbReference type="EMBL" id="UPZ16250.1"/>
    </source>
</evidence>
<proteinExistence type="predicted"/>
<dbReference type="EMBL" id="CP096829">
    <property type="protein sequence ID" value="UPZ16250.1"/>
    <property type="molecule type" value="Genomic_DNA"/>
</dbReference>
<dbReference type="RefSeq" id="WP_248728388.1">
    <property type="nucleotide sequence ID" value="NZ_CP096829.1"/>
</dbReference>
<gene>
    <name evidence="1" type="ORF">M0M44_02615</name>
</gene>
<accession>A0ABY4LT43</accession>
<organism evidence="1 2">
    <name type="scientific">Flavobacterium humidisoli</name>
    <dbReference type="NCBI Taxonomy" id="2937442"/>
    <lineage>
        <taxon>Bacteria</taxon>
        <taxon>Pseudomonadati</taxon>
        <taxon>Bacteroidota</taxon>
        <taxon>Flavobacteriia</taxon>
        <taxon>Flavobacteriales</taxon>
        <taxon>Flavobacteriaceae</taxon>
        <taxon>Flavobacterium</taxon>
    </lineage>
</organism>
<name>A0ABY4LT43_9FLAO</name>
<sequence>MSKKNQIAFSKMSVQKIKISSTKQKSIDNRSNQLNPNNIEYQKVHVNKNTKVNSKKEDNCDWDDDNFGDDWEFNHD</sequence>
<reference evidence="1 2" key="1">
    <citation type="submission" date="2022-04" db="EMBL/GenBank/DDBJ databases">
        <authorList>
            <person name="Ra J.-S."/>
            <person name="Kim S.-B."/>
        </authorList>
    </citation>
    <scope>NUCLEOTIDE SEQUENCE [LARGE SCALE GENOMIC DNA]</scope>
    <source>
        <strain evidence="1 2">MMS21-Er5</strain>
    </source>
</reference>